<dbReference type="EMBL" id="AEYI02001408">
    <property type="protein sequence ID" value="KFG37822.1"/>
    <property type="molecule type" value="Genomic_DNA"/>
</dbReference>
<sequence>MFSVLATCRCLTPSTGLCDPHGLVGCKSRCGANRAGKGSEKMIGQVPCSAFVGALVYLRGPQPAVVAVDFVEIKGTSSAWRRTANV</sequence>
<comment type="caution">
    <text evidence="1">The sequence shown here is derived from an EMBL/GenBank/DDBJ whole genome shotgun (WGS) entry which is preliminary data.</text>
</comment>
<organism evidence="1 2">
    <name type="scientific">Toxoplasma gondii p89</name>
    <dbReference type="NCBI Taxonomy" id="943119"/>
    <lineage>
        <taxon>Eukaryota</taxon>
        <taxon>Sar</taxon>
        <taxon>Alveolata</taxon>
        <taxon>Apicomplexa</taxon>
        <taxon>Conoidasida</taxon>
        <taxon>Coccidia</taxon>
        <taxon>Eucoccidiorida</taxon>
        <taxon>Eimeriorina</taxon>
        <taxon>Sarcocystidae</taxon>
        <taxon>Toxoplasma</taxon>
    </lineage>
</organism>
<gene>
    <name evidence="1" type="ORF">TGP89_217722</name>
</gene>
<accession>A0A086K0A4</accession>
<evidence type="ECO:0000313" key="1">
    <source>
        <dbReference type="EMBL" id="KFG37822.1"/>
    </source>
</evidence>
<proteinExistence type="predicted"/>
<evidence type="ECO:0000313" key="2">
    <source>
        <dbReference type="Proteomes" id="UP000028828"/>
    </source>
</evidence>
<dbReference type="AlphaFoldDB" id="A0A086K0A4"/>
<protein>
    <submittedName>
        <fullName evidence="1">Uncharacterized protein</fullName>
    </submittedName>
</protein>
<dbReference type="VEuPathDB" id="ToxoDB:TGP89_217722"/>
<dbReference type="Proteomes" id="UP000028828">
    <property type="component" value="Unassembled WGS sequence"/>
</dbReference>
<reference evidence="1 2" key="1">
    <citation type="submission" date="2014-03" db="EMBL/GenBank/DDBJ databases">
        <authorList>
            <person name="Sibley D."/>
            <person name="Venepally P."/>
            <person name="Karamycheva S."/>
            <person name="Hadjithomas M."/>
            <person name="Khan A."/>
            <person name="Brunk B."/>
            <person name="Roos D."/>
            <person name="Caler E."/>
            <person name="Lorenzi H."/>
        </authorList>
    </citation>
    <scope>NUCLEOTIDE SEQUENCE [LARGE SCALE GENOMIC DNA]</scope>
    <source>
        <strain evidence="2">p89</strain>
    </source>
</reference>
<name>A0A086K0A4_TOXGO</name>